<keyword evidence="7" id="KW-1185">Reference proteome</keyword>
<dbReference type="PRINTS" id="PR00990">
    <property type="entry name" value="RIBOKINASE"/>
</dbReference>
<dbReference type="SUPFAM" id="SSF53613">
    <property type="entry name" value="Ribokinase-like"/>
    <property type="match status" value="1"/>
</dbReference>
<evidence type="ECO:0000313" key="6">
    <source>
        <dbReference type="EMBL" id="GGM53930.1"/>
    </source>
</evidence>
<evidence type="ECO:0000259" key="5">
    <source>
        <dbReference type="Pfam" id="PF00294"/>
    </source>
</evidence>
<dbReference type="PANTHER" id="PTHR10584">
    <property type="entry name" value="SUGAR KINASE"/>
    <property type="match status" value="1"/>
</dbReference>
<comment type="similarity">
    <text evidence="1">Belongs to the carbohydrate kinase PfkB family.</text>
</comment>
<evidence type="ECO:0000256" key="2">
    <source>
        <dbReference type="ARBA" id="ARBA00022679"/>
    </source>
</evidence>
<feature type="domain" description="Carbohydrate kinase PfkB" evidence="5">
    <location>
        <begin position="27"/>
        <end position="305"/>
    </location>
</feature>
<evidence type="ECO:0000256" key="4">
    <source>
        <dbReference type="SAM" id="MobiDB-lite"/>
    </source>
</evidence>
<dbReference type="Proteomes" id="UP000637578">
    <property type="component" value="Unassembled WGS sequence"/>
</dbReference>
<dbReference type="Pfam" id="PF00294">
    <property type="entry name" value="PfkB"/>
    <property type="match status" value="1"/>
</dbReference>
<proteinExistence type="inferred from homology"/>
<dbReference type="Gene3D" id="3.40.1190.20">
    <property type="match status" value="1"/>
</dbReference>
<name>A0A8J3CEA3_9PSEU</name>
<dbReference type="InterPro" id="IPR029056">
    <property type="entry name" value="Ribokinase-like"/>
</dbReference>
<dbReference type="GO" id="GO:0006796">
    <property type="term" value="P:phosphate-containing compound metabolic process"/>
    <property type="evidence" value="ECO:0007669"/>
    <property type="project" value="UniProtKB-ARBA"/>
</dbReference>
<dbReference type="GO" id="GO:0016301">
    <property type="term" value="F:kinase activity"/>
    <property type="evidence" value="ECO:0007669"/>
    <property type="project" value="UniProtKB-KW"/>
</dbReference>
<gene>
    <name evidence="6" type="primary">rbsK</name>
    <name evidence="6" type="ORF">GCM10012275_26350</name>
</gene>
<evidence type="ECO:0000256" key="3">
    <source>
        <dbReference type="ARBA" id="ARBA00022777"/>
    </source>
</evidence>
<feature type="compositionally biased region" description="Basic and acidic residues" evidence="4">
    <location>
        <begin position="334"/>
        <end position="344"/>
    </location>
</feature>
<reference evidence="6" key="2">
    <citation type="submission" date="2020-09" db="EMBL/GenBank/DDBJ databases">
        <authorList>
            <person name="Sun Q."/>
            <person name="Zhou Y."/>
        </authorList>
    </citation>
    <scope>NUCLEOTIDE SEQUENCE</scope>
    <source>
        <strain evidence="6">CGMCC 4.5737</strain>
    </source>
</reference>
<comment type="caution">
    <text evidence="6">The sequence shown here is derived from an EMBL/GenBank/DDBJ whole genome shotgun (WGS) entry which is preliminary data.</text>
</comment>
<keyword evidence="3" id="KW-0418">Kinase</keyword>
<keyword evidence="2" id="KW-0808">Transferase</keyword>
<dbReference type="AlphaFoldDB" id="A0A8J3CEA3"/>
<evidence type="ECO:0000313" key="7">
    <source>
        <dbReference type="Proteomes" id="UP000637578"/>
    </source>
</evidence>
<accession>A0A8J3CEA3</accession>
<dbReference type="InterPro" id="IPR002173">
    <property type="entry name" value="Carboh/pur_kinase_PfkB_CS"/>
</dbReference>
<organism evidence="6 7">
    <name type="scientific">Longimycelium tulufanense</name>
    <dbReference type="NCBI Taxonomy" id="907463"/>
    <lineage>
        <taxon>Bacteria</taxon>
        <taxon>Bacillati</taxon>
        <taxon>Actinomycetota</taxon>
        <taxon>Actinomycetes</taxon>
        <taxon>Pseudonocardiales</taxon>
        <taxon>Pseudonocardiaceae</taxon>
        <taxon>Longimycelium</taxon>
    </lineage>
</organism>
<dbReference type="PANTHER" id="PTHR10584:SF166">
    <property type="entry name" value="RIBOKINASE"/>
    <property type="match status" value="1"/>
</dbReference>
<protein>
    <submittedName>
        <fullName evidence="6">Ribokinase</fullName>
    </submittedName>
</protein>
<dbReference type="PROSITE" id="PS00583">
    <property type="entry name" value="PFKB_KINASES_1"/>
    <property type="match status" value="1"/>
</dbReference>
<feature type="region of interest" description="Disordered" evidence="4">
    <location>
        <begin position="319"/>
        <end position="344"/>
    </location>
</feature>
<dbReference type="EMBL" id="BMMK01000010">
    <property type="protein sequence ID" value="GGM53930.1"/>
    <property type="molecule type" value="Genomic_DNA"/>
</dbReference>
<reference evidence="6" key="1">
    <citation type="journal article" date="2014" name="Int. J. Syst. Evol. Microbiol.">
        <title>Complete genome sequence of Corynebacterium casei LMG S-19264T (=DSM 44701T), isolated from a smear-ripened cheese.</title>
        <authorList>
            <consortium name="US DOE Joint Genome Institute (JGI-PGF)"/>
            <person name="Walter F."/>
            <person name="Albersmeier A."/>
            <person name="Kalinowski J."/>
            <person name="Ruckert C."/>
        </authorList>
    </citation>
    <scope>NUCLEOTIDE SEQUENCE</scope>
    <source>
        <strain evidence="6">CGMCC 4.5737</strain>
    </source>
</reference>
<dbReference type="InterPro" id="IPR011611">
    <property type="entry name" value="PfkB_dom"/>
</dbReference>
<sequence>MVTAGTSGPNVAEPEWAQALRDTAAAARVLVVGSLNVDLLLQAESPPGDEGAVVVHEVSTAVGGHAGNCASALAALGIAVHLLGAVGRDADGDLILSDLTERGIDASAVRRHPTEPTGRVIIPIFGAEHYMLLCRGANETLTARDTTALELSGFDAVVLFDPSLEALRGVVEAVSAAPQRPLLCWNPGGVYVRNPVATEVVPHCDVLFLNRNEYEHLRARTHLEQGGNGPEVVVTLGAAGSRLLGRADPITVPGHPTTMVDPVGAGDAFAASYLLAKLARLEPENRLSIGNVAGALAVSATGARARLARIADLVAAQARSIRHDQDPSGPSRPRTADDRSEDNT</sequence>
<dbReference type="InterPro" id="IPR002139">
    <property type="entry name" value="Ribo/fructo_kinase"/>
</dbReference>
<evidence type="ECO:0000256" key="1">
    <source>
        <dbReference type="ARBA" id="ARBA00010688"/>
    </source>
</evidence>